<comment type="caution">
    <text evidence="1">The sequence shown here is derived from an EMBL/GenBank/DDBJ whole genome shotgun (WGS) entry which is preliminary data.</text>
</comment>
<dbReference type="Proteomes" id="UP000287651">
    <property type="component" value="Unassembled WGS sequence"/>
</dbReference>
<accession>A0A426XQ27</accession>
<reference evidence="1 2" key="1">
    <citation type="journal article" date="2014" name="Agronomy (Basel)">
        <title>A Draft Genome Sequence for Ensete ventricosum, the Drought-Tolerant Tree Against Hunger.</title>
        <authorList>
            <person name="Harrison J."/>
            <person name="Moore K.A."/>
            <person name="Paszkiewicz K."/>
            <person name="Jones T."/>
            <person name="Grant M."/>
            <person name="Ambacheew D."/>
            <person name="Muzemil S."/>
            <person name="Studholme D.J."/>
        </authorList>
    </citation>
    <scope>NUCLEOTIDE SEQUENCE [LARGE SCALE GENOMIC DNA]</scope>
</reference>
<evidence type="ECO:0000313" key="2">
    <source>
        <dbReference type="Proteomes" id="UP000287651"/>
    </source>
</evidence>
<feature type="non-terminal residue" evidence="1">
    <location>
        <position position="1"/>
    </location>
</feature>
<organism evidence="1 2">
    <name type="scientific">Ensete ventricosum</name>
    <name type="common">Abyssinian banana</name>
    <name type="synonym">Musa ensete</name>
    <dbReference type="NCBI Taxonomy" id="4639"/>
    <lineage>
        <taxon>Eukaryota</taxon>
        <taxon>Viridiplantae</taxon>
        <taxon>Streptophyta</taxon>
        <taxon>Embryophyta</taxon>
        <taxon>Tracheophyta</taxon>
        <taxon>Spermatophyta</taxon>
        <taxon>Magnoliopsida</taxon>
        <taxon>Liliopsida</taxon>
        <taxon>Zingiberales</taxon>
        <taxon>Musaceae</taxon>
        <taxon>Ensete</taxon>
    </lineage>
</organism>
<sequence>RYRAKRRSLHNSNTTIELLTRALPLGPKAEESRSKGGSFFFHKSFFKQLRFLTTRSAREVGTRNEGVKVRGSQLLPRGLFQAVAVLDDKVGEGGQDQK</sequence>
<gene>
    <name evidence="1" type="ORF">B296_00054485</name>
</gene>
<name>A0A426XQ27_ENSVE</name>
<evidence type="ECO:0000313" key="1">
    <source>
        <dbReference type="EMBL" id="RRT41550.1"/>
    </source>
</evidence>
<dbReference type="EMBL" id="AMZH03018492">
    <property type="protein sequence ID" value="RRT41550.1"/>
    <property type="molecule type" value="Genomic_DNA"/>
</dbReference>
<protein>
    <submittedName>
        <fullName evidence="1">Uncharacterized protein</fullName>
    </submittedName>
</protein>
<proteinExistence type="predicted"/>
<dbReference type="AlphaFoldDB" id="A0A426XQ27"/>